<dbReference type="Pfam" id="PF00615">
    <property type="entry name" value="RGS"/>
    <property type="match status" value="1"/>
</dbReference>
<organism evidence="3">
    <name type="scientific">Spongospora subterranea</name>
    <dbReference type="NCBI Taxonomy" id="70186"/>
    <lineage>
        <taxon>Eukaryota</taxon>
        <taxon>Sar</taxon>
        <taxon>Rhizaria</taxon>
        <taxon>Endomyxa</taxon>
        <taxon>Phytomyxea</taxon>
        <taxon>Plasmodiophorida</taxon>
        <taxon>Plasmodiophoridae</taxon>
        <taxon>Spongospora</taxon>
    </lineage>
</organism>
<dbReference type="AlphaFoldDB" id="A0A0H5QIQ7"/>
<accession>A0A0H5QIQ7</accession>
<keyword evidence="1" id="KW-0472">Membrane</keyword>
<dbReference type="InterPro" id="IPR016137">
    <property type="entry name" value="RGS"/>
</dbReference>
<keyword evidence="1" id="KW-1133">Transmembrane helix</keyword>
<dbReference type="InterPro" id="IPR036305">
    <property type="entry name" value="RGS_sf"/>
</dbReference>
<evidence type="ECO:0000256" key="1">
    <source>
        <dbReference type="SAM" id="Phobius"/>
    </source>
</evidence>
<dbReference type="CDD" id="cd07440">
    <property type="entry name" value="RGS"/>
    <property type="match status" value="1"/>
</dbReference>
<dbReference type="PANTHER" id="PTHR10845">
    <property type="entry name" value="REGULATOR OF G PROTEIN SIGNALING"/>
    <property type="match status" value="1"/>
</dbReference>
<feature type="transmembrane region" description="Helical" evidence="1">
    <location>
        <begin position="92"/>
        <end position="116"/>
    </location>
</feature>
<dbReference type="InterPro" id="IPR044926">
    <property type="entry name" value="RGS_subdomain_2"/>
</dbReference>
<feature type="transmembrane region" description="Helical" evidence="1">
    <location>
        <begin position="263"/>
        <end position="285"/>
    </location>
</feature>
<sequence length="463" mass="53239">MDHHTHLAHKSSARTERVNAMSPLYTIGLGFSVAHFVPFSLLFLFWRRRNKTPIRYRQPKVILIAIMFGQAWSLYISISALDFPWTYAERAIIQYSLLSCFIDTFTAFGFATFIAFSRTLQQAQFSASLGKDPERLAAAVLSDSRARFLMSGRFAVFFVVTSCLILLVVQVALLLQRPALFTMRALSAYSDRSSGALMVGVFSNYKISVSCLFFLVSAYSLRITADNFGIKASMKRISALFIIGYVVYFISAAFMPVERLSYMNFFYVIMVQLISIEAAFGPLLLSYRSEDRQIFLAAAASSTSQFERFLLTKKGLDQFQKHLIRERAVENLLFWTDATQFKSRFQNRTVEENANWADTMYATYLAPDSMMEANLDAETLQYFRTLLFPKGMISTDHLEPNIFQEASDRLLELMKYDSLMRFCRQNPESWQEFLSLDHEVRCMSQVHASDRVDRQDDLAIRFE</sequence>
<dbReference type="SUPFAM" id="SSF48097">
    <property type="entry name" value="Regulator of G-protein signaling, RGS"/>
    <property type="match status" value="1"/>
</dbReference>
<proteinExistence type="predicted"/>
<feature type="transmembrane region" description="Helical" evidence="1">
    <location>
        <begin position="154"/>
        <end position="175"/>
    </location>
</feature>
<dbReference type="PANTHER" id="PTHR10845:SF192">
    <property type="entry name" value="DOUBLE HIT, ISOFORM B"/>
    <property type="match status" value="1"/>
</dbReference>
<feature type="transmembrane region" description="Helical" evidence="1">
    <location>
        <begin position="237"/>
        <end position="257"/>
    </location>
</feature>
<dbReference type="PROSITE" id="PS50132">
    <property type="entry name" value="RGS"/>
    <property type="match status" value="1"/>
</dbReference>
<dbReference type="SMART" id="SM00315">
    <property type="entry name" value="RGS"/>
    <property type="match status" value="1"/>
</dbReference>
<keyword evidence="1" id="KW-0812">Transmembrane</keyword>
<dbReference type="PRINTS" id="PR01301">
    <property type="entry name" value="RGSPROTEIN"/>
</dbReference>
<dbReference type="EMBL" id="HACM01001090">
    <property type="protein sequence ID" value="CRZ01532.1"/>
    <property type="molecule type" value="Transcribed_RNA"/>
</dbReference>
<evidence type="ECO:0000259" key="2">
    <source>
        <dbReference type="PROSITE" id="PS50132"/>
    </source>
</evidence>
<name>A0A0H5QIQ7_9EUKA</name>
<evidence type="ECO:0000313" key="3">
    <source>
        <dbReference type="EMBL" id="CRZ01532.1"/>
    </source>
</evidence>
<feature type="domain" description="RGS" evidence="2">
    <location>
        <begin position="305"/>
        <end position="422"/>
    </location>
</feature>
<dbReference type="Gene3D" id="1.10.167.10">
    <property type="entry name" value="Regulator of G-protein Signalling 4, domain 2"/>
    <property type="match status" value="1"/>
</dbReference>
<reference evidence="3" key="1">
    <citation type="submission" date="2015-04" db="EMBL/GenBank/DDBJ databases">
        <title>The genome sequence of the plant pathogenic Rhizarian Plasmodiophora brassicae reveals insights in its biotrophic life cycle and the origin of chitin synthesis.</title>
        <authorList>
            <person name="Schwelm A."/>
            <person name="Fogelqvist J."/>
            <person name="Knaust A."/>
            <person name="Julke S."/>
            <person name="Lilja T."/>
            <person name="Dhandapani V."/>
            <person name="Bonilla-Rosso G."/>
            <person name="Karlsson M."/>
            <person name="Shevchenko A."/>
            <person name="Choi S.R."/>
            <person name="Kim H.G."/>
            <person name="Park J.Y."/>
            <person name="Lim Y.P."/>
            <person name="Ludwig-Muller J."/>
            <person name="Dixelius C."/>
        </authorList>
    </citation>
    <scope>NUCLEOTIDE SEQUENCE</scope>
    <source>
        <tissue evidence="3">Potato root galls</tissue>
    </source>
</reference>
<protein>
    <recommendedName>
        <fullName evidence="2">RGS domain-containing protein</fullName>
    </recommendedName>
</protein>
<feature type="transmembrane region" description="Helical" evidence="1">
    <location>
        <begin position="61"/>
        <end position="80"/>
    </location>
</feature>
<feature type="transmembrane region" description="Helical" evidence="1">
    <location>
        <begin position="195"/>
        <end position="216"/>
    </location>
</feature>
<feature type="transmembrane region" description="Helical" evidence="1">
    <location>
        <begin position="24"/>
        <end position="46"/>
    </location>
</feature>